<keyword evidence="8" id="KW-0004">4Fe-4S</keyword>
<sequence length="471" mass="50464">MSDCESRPRTLVEKIIDAHTITMRPGRSLIYLDRIITADTSRPIYQLLESSGHRVRRPNQTLFIPDHYTPSRGMSPLDAADPESWRAIVETQDYSSREGLQMFPMGDPRRGIQHTVSIEHGFALPGLTVAATDSHTLTQGAVGAIALSISADMVHALATQTLWLKIPGQMRIVLEGRCKPGVTAKDVALLLLARLGPRGAAGMAVEYCGSHVRALGIGGRMTLCNLATELGARAAIIAPDDITYDALAGATFAPKDAAWDQFRAERLQLRSDEDASWSRSVTLDVGEVAPMVSWGTSPAQAVPVTGHVPDPRNEPDPLRRSKMTEALSYMGLVPGTEIRDLQIDQVFIGSCANGHIQDLKEAAAILKGRRVRVPTLVVPGSGHVGAEAEALGLVDTFRAAGAVWGESGCSMCNSMNGDIVRPGLRCASTSNRNHMGRQGPGSRTHLVSPAMAAAAAVAGRFHDIRDLSELP</sequence>
<keyword evidence="7" id="KW-0432">Leucine biosynthesis</keyword>
<reference evidence="16 17" key="1">
    <citation type="journal article" date="2019" name="Syst. Appl. Microbiol.">
        <title>Microvirga tunisiensis sp. nov., a root nodule symbiotic bacterium isolated from Lupinus micranthus and L. luteus grown in Northern Tunisia.</title>
        <authorList>
            <person name="Msaddak A."/>
            <person name="Rejili M."/>
            <person name="Duran D."/>
            <person name="Mars M."/>
            <person name="Palacios J.M."/>
            <person name="Ruiz-Argueso T."/>
            <person name="Rey L."/>
            <person name="Imperial J."/>
        </authorList>
    </citation>
    <scope>NUCLEOTIDE SEQUENCE [LARGE SCALE GENOMIC DNA]</scope>
    <source>
        <strain evidence="16 17">Lmie10</strain>
    </source>
</reference>
<dbReference type="InterPro" id="IPR050067">
    <property type="entry name" value="IPM_dehydratase_rel_enz"/>
</dbReference>
<comment type="catalytic activity">
    <reaction evidence="1">
        <text>(2R,3S)-3-isopropylmalate = (2S)-2-isopropylmalate</text>
        <dbReference type="Rhea" id="RHEA:32287"/>
        <dbReference type="ChEBI" id="CHEBI:1178"/>
        <dbReference type="ChEBI" id="CHEBI:35121"/>
        <dbReference type="EC" id="4.2.1.33"/>
    </reaction>
</comment>
<evidence type="ECO:0000313" key="17">
    <source>
        <dbReference type="Proteomes" id="UP000403266"/>
    </source>
</evidence>
<dbReference type="PANTHER" id="PTHR43822">
    <property type="entry name" value="HOMOACONITASE, MITOCHONDRIAL-RELATED"/>
    <property type="match status" value="1"/>
</dbReference>
<gene>
    <name evidence="16" type="ORF">FS320_12320</name>
</gene>
<comment type="cofactor">
    <cofactor evidence="2">
        <name>[4Fe-4S] cluster</name>
        <dbReference type="ChEBI" id="CHEBI:49883"/>
    </cofactor>
</comment>
<dbReference type="GO" id="GO:0051539">
    <property type="term" value="F:4 iron, 4 sulfur cluster binding"/>
    <property type="evidence" value="ECO:0007669"/>
    <property type="project" value="UniProtKB-KW"/>
</dbReference>
<feature type="domain" description="Aconitase/3-isopropylmalate dehydratase large subunit alpha/beta/alpha" evidence="15">
    <location>
        <begin position="13"/>
        <end position="459"/>
    </location>
</feature>
<evidence type="ECO:0000256" key="7">
    <source>
        <dbReference type="ARBA" id="ARBA00022430"/>
    </source>
</evidence>
<evidence type="ECO:0000256" key="5">
    <source>
        <dbReference type="ARBA" id="ARBA00011271"/>
    </source>
</evidence>
<protein>
    <recommendedName>
        <fullName evidence="6">3-isopropylmalate dehydratase</fullName>
        <ecNumber evidence="6">4.2.1.33</ecNumber>
    </recommendedName>
</protein>
<dbReference type="NCBIfam" id="NF009116">
    <property type="entry name" value="PRK12466.1"/>
    <property type="match status" value="1"/>
</dbReference>
<comment type="pathway">
    <text evidence="4">Amino-acid biosynthesis; L-leucine biosynthesis; L-leucine from 3-methyl-2-oxobutanoate: step 2/4.</text>
</comment>
<evidence type="ECO:0000256" key="4">
    <source>
        <dbReference type="ARBA" id="ARBA00004729"/>
    </source>
</evidence>
<keyword evidence="12" id="KW-0411">Iron-sulfur</keyword>
<dbReference type="GO" id="GO:0003861">
    <property type="term" value="F:3-isopropylmalate dehydratase activity"/>
    <property type="evidence" value="ECO:0007669"/>
    <property type="project" value="UniProtKB-EC"/>
</dbReference>
<keyword evidence="13" id="KW-0456">Lyase</keyword>
<dbReference type="InterPro" id="IPR036008">
    <property type="entry name" value="Aconitase_4Fe-4S_dom"/>
</dbReference>
<dbReference type="SUPFAM" id="SSF53732">
    <property type="entry name" value="Aconitase iron-sulfur domain"/>
    <property type="match status" value="1"/>
</dbReference>
<name>A0A5N7MHV6_9HYPH</name>
<dbReference type="Proteomes" id="UP000403266">
    <property type="component" value="Unassembled WGS sequence"/>
</dbReference>
<keyword evidence="17" id="KW-1185">Reference proteome</keyword>
<evidence type="ECO:0000256" key="10">
    <source>
        <dbReference type="ARBA" id="ARBA00022723"/>
    </source>
</evidence>
<comment type="caution">
    <text evidence="16">The sequence shown here is derived from an EMBL/GenBank/DDBJ whole genome shotgun (WGS) entry which is preliminary data.</text>
</comment>
<keyword evidence="11" id="KW-0408">Iron</keyword>
<evidence type="ECO:0000256" key="13">
    <source>
        <dbReference type="ARBA" id="ARBA00023239"/>
    </source>
</evidence>
<dbReference type="Gene3D" id="3.30.499.10">
    <property type="entry name" value="Aconitase, domain 3"/>
    <property type="match status" value="2"/>
</dbReference>
<dbReference type="InterPro" id="IPR015931">
    <property type="entry name" value="Acnase/IPM_dHydase_lsu_aba_1/3"/>
</dbReference>
<keyword evidence="9" id="KW-0028">Amino-acid biosynthesis</keyword>
<evidence type="ECO:0000256" key="3">
    <source>
        <dbReference type="ARBA" id="ARBA00002695"/>
    </source>
</evidence>
<dbReference type="PANTHER" id="PTHR43822:SF9">
    <property type="entry name" value="3-ISOPROPYLMALATE DEHYDRATASE"/>
    <property type="match status" value="1"/>
</dbReference>
<dbReference type="EMBL" id="VOSK01000036">
    <property type="protein sequence ID" value="MPR25989.1"/>
    <property type="molecule type" value="Genomic_DNA"/>
</dbReference>
<dbReference type="InterPro" id="IPR001030">
    <property type="entry name" value="Acoase/IPM_deHydtase_lsu_aba"/>
</dbReference>
<dbReference type="RefSeq" id="WP_152711872.1">
    <property type="nucleotide sequence ID" value="NZ_VOSJ01000153.1"/>
</dbReference>
<evidence type="ECO:0000256" key="9">
    <source>
        <dbReference type="ARBA" id="ARBA00022605"/>
    </source>
</evidence>
<evidence type="ECO:0000256" key="2">
    <source>
        <dbReference type="ARBA" id="ARBA00001966"/>
    </source>
</evidence>
<evidence type="ECO:0000256" key="8">
    <source>
        <dbReference type="ARBA" id="ARBA00022485"/>
    </source>
</evidence>
<evidence type="ECO:0000313" key="16">
    <source>
        <dbReference type="EMBL" id="MPR25989.1"/>
    </source>
</evidence>
<dbReference type="AlphaFoldDB" id="A0A5N7MHV6"/>
<evidence type="ECO:0000256" key="1">
    <source>
        <dbReference type="ARBA" id="ARBA00000491"/>
    </source>
</evidence>
<dbReference type="GO" id="GO:0009098">
    <property type="term" value="P:L-leucine biosynthetic process"/>
    <property type="evidence" value="ECO:0007669"/>
    <property type="project" value="UniProtKB-KW"/>
</dbReference>
<evidence type="ECO:0000256" key="6">
    <source>
        <dbReference type="ARBA" id="ARBA00011998"/>
    </source>
</evidence>
<evidence type="ECO:0000256" key="12">
    <source>
        <dbReference type="ARBA" id="ARBA00023014"/>
    </source>
</evidence>
<evidence type="ECO:0000256" key="11">
    <source>
        <dbReference type="ARBA" id="ARBA00023004"/>
    </source>
</evidence>
<organism evidence="16 17">
    <name type="scientific">Microvirga tunisiensis</name>
    <dbReference type="NCBI Taxonomy" id="2108360"/>
    <lineage>
        <taxon>Bacteria</taxon>
        <taxon>Pseudomonadati</taxon>
        <taxon>Pseudomonadota</taxon>
        <taxon>Alphaproteobacteria</taxon>
        <taxon>Hyphomicrobiales</taxon>
        <taxon>Methylobacteriaceae</taxon>
        <taxon>Microvirga</taxon>
    </lineage>
</organism>
<keyword evidence="14" id="KW-0100">Branched-chain amino acid biosynthesis</keyword>
<evidence type="ECO:0000259" key="15">
    <source>
        <dbReference type="Pfam" id="PF00330"/>
    </source>
</evidence>
<comment type="subunit">
    <text evidence="5">Heterodimer of LeuC and LeuD.</text>
</comment>
<dbReference type="EC" id="4.2.1.33" evidence="6"/>
<proteinExistence type="predicted"/>
<dbReference type="PRINTS" id="PR00415">
    <property type="entry name" value="ACONITASE"/>
</dbReference>
<comment type="function">
    <text evidence="3">Catalyzes the isomerization between 2-isopropylmalate and 3-isopropylmalate, via the formation of 2-isopropylmaleate.</text>
</comment>
<dbReference type="GO" id="GO:0046872">
    <property type="term" value="F:metal ion binding"/>
    <property type="evidence" value="ECO:0007669"/>
    <property type="project" value="UniProtKB-KW"/>
</dbReference>
<keyword evidence="10" id="KW-0479">Metal-binding</keyword>
<evidence type="ECO:0000256" key="14">
    <source>
        <dbReference type="ARBA" id="ARBA00023304"/>
    </source>
</evidence>
<dbReference type="Pfam" id="PF00330">
    <property type="entry name" value="Aconitase"/>
    <property type="match status" value="1"/>
</dbReference>
<accession>A0A5N7MHV6</accession>
<dbReference type="OrthoDB" id="9802769at2"/>